<keyword evidence="5" id="KW-1185">Reference proteome</keyword>
<comment type="similarity">
    <text evidence="1">Belongs to the SAPS family.</text>
</comment>
<proteinExistence type="inferred from homology"/>
<feature type="compositionally biased region" description="Polar residues" evidence="3">
    <location>
        <begin position="262"/>
        <end position="274"/>
    </location>
</feature>
<dbReference type="PANTHER" id="PTHR12634:SF8">
    <property type="entry name" value="FIERY MOUNTAIN, ISOFORM D"/>
    <property type="match status" value="1"/>
</dbReference>
<feature type="region of interest" description="Disordered" evidence="3">
    <location>
        <begin position="1039"/>
        <end position="1140"/>
    </location>
</feature>
<feature type="region of interest" description="Disordered" evidence="3">
    <location>
        <begin position="532"/>
        <end position="565"/>
    </location>
</feature>
<feature type="region of interest" description="Disordered" evidence="3">
    <location>
        <begin position="869"/>
        <end position="1015"/>
    </location>
</feature>
<gene>
    <name evidence="4" type="ORF">LENED_011297</name>
</gene>
<reference evidence="4 5" key="1">
    <citation type="submission" date="2016-08" db="EMBL/GenBank/DDBJ databases">
        <authorList>
            <consortium name="Lentinula edodes genome sequencing consortium"/>
            <person name="Sakamoto Y."/>
            <person name="Nakade K."/>
            <person name="Sato S."/>
            <person name="Yoshida Y."/>
            <person name="Miyazaki K."/>
            <person name="Natsume S."/>
            <person name="Konno N."/>
        </authorList>
    </citation>
    <scope>NUCLEOTIDE SEQUENCE [LARGE SCALE GENOMIC DNA]</scope>
    <source>
        <strain evidence="4 5">NBRC 111202</strain>
    </source>
</reference>
<comment type="caution">
    <text evidence="4">The sequence shown here is derived from an EMBL/GenBank/DDBJ whole genome shotgun (WGS) entry which is preliminary data.</text>
</comment>
<evidence type="ECO:0000313" key="5">
    <source>
        <dbReference type="Proteomes" id="UP000188533"/>
    </source>
</evidence>
<feature type="compositionally biased region" description="Low complexity" evidence="3">
    <location>
        <begin position="536"/>
        <end position="548"/>
    </location>
</feature>
<dbReference type="PANTHER" id="PTHR12634">
    <property type="entry name" value="SIT4 YEAST -ASSOCIATING PROTEIN-RELATED"/>
    <property type="match status" value="1"/>
</dbReference>
<feature type="compositionally biased region" description="Basic and acidic residues" evidence="3">
    <location>
        <begin position="969"/>
        <end position="983"/>
    </location>
</feature>
<feature type="compositionally biased region" description="Acidic residues" evidence="3">
    <location>
        <begin position="929"/>
        <end position="940"/>
    </location>
</feature>
<dbReference type="STRING" id="5353.A0A1Q3EPN5"/>
<dbReference type="EMBL" id="BDGU01001038">
    <property type="protein sequence ID" value="GAW09163.1"/>
    <property type="molecule type" value="Genomic_DNA"/>
</dbReference>
<feature type="compositionally biased region" description="Basic and acidic residues" evidence="3">
    <location>
        <begin position="884"/>
        <end position="901"/>
    </location>
</feature>
<feature type="compositionally biased region" description="Basic and acidic residues" evidence="3">
    <location>
        <begin position="704"/>
        <end position="723"/>
    </location>
</feature>
<dbReference type="GO" id="GO:0019903">
    <property type="term" value="F:protein phosphatase binding"/>
    <property type="evidence" value="ECO:0007669"/>
    <property type="project" value="InterPro"/>
</dbReference>
<feature type="compositionally biased region" description="Polar residues" evidence="3">
    <location>
        <begin position="1051"/>
        <end position="1063"/>
    </location>
</feature>
<evidence type="ECO:0000256" key="1">
    <source>
        <dbReference type="ARBA" id="ARBA00006180"/>
    </source>
</evidence>
<feature type="compositionally biased region" description="Low complexity" evidence="3">
    <location>
        <begin position="1092"/>
        <end position="1110"/>
    </location>
</feature>
<feature type="region of interest" description="Disordered" evidence="3">
    <location>
        <begin position="261"/>
        <end position="281"/>
    </location>
</feature>
<feature type="region of interest" description="Disordered" evidence="3">
    <location>
        <begin position="578"/>
        <end position="644"/>
    </location>
</feature>
<evidence type="ECO:0000256" key="3">
    <source>
        <dbReference type="SAM" id="MobiDB-lite"/>
    </source>
</evidence>
<feature type="compositionally biased region" description="Polar residues" evidence="3">
    <location>
        <begin position="620"/>
        <end position="635"/>
    </location>
</feature>
<feature type="compositionally biased region" description="Low complexity" evidence="3">
    <location>
        <begin position="1039"/>
        <end position="1050"/>
    </location>
</feature>
<sequence>MFWRFGFHAASSIDTLLDKDDQSLLTLDSLLDEDDLLQECKSQNTRLVDYFQRVDVLGRLLGWVSGEVGAAKFDDEEEQLLRGSEIGNKTNRFKYPYIATEVLCSEIWSIVETCVSTHPDKLLVPFWNAVLDKLPEDLRFSTEKNNTHAAAHFAKVNAVFLGKKPGEMLKFIQHQPSVLGRILRHIENPSFVDLLVRIIQLDEYTYGYDGAVGVLEWLSSERLIPRLIDMLSPAYPPDIHQVVSDLIKGIISMATPSPGAGLTTNGPAASNTAMSDGGGSGVSSNQFARELAREDSVSKLVAYMLQDFSTSLSESESTLSPDSVRATHFESASSSSIHAMGVLTELIRKNNSDYFEPYLFHTLRNRLIGVQQAMIQQGEGHNGETDGRGTLERAMREMVDRMGVVNLGFVLTILCDDRRLDRLVSYLRRPRSLLAESGTVVPANIPAPALTFERFRITELLAELLHCSNMALLNRPLRYQHLYDAEGRLQGGLGGLEELARVISLGNEDEDGDVHRFDGNDDMDTEIEPALELPISSASSTSNASSLLDSDEDEDMSTSSEDDSMDMEEIAMYDEPQMQSTAEPPPLSPEVDMHAAEPTESNSVPPSVSAENIGPLRHGSVSSLPTRRNSRRSTLPSASAPSAEAPLVVGERLKKRFLELNVLGVLLDLFFEFPWNNFLHNAVYDILHQILTGQVDTSSHYREDIEKPSTQTDEHDPERRSEGSRGYNRELILSLFRDAQLMHKIVEGQRRNDEESAKPRTPRLGYMGHLTLISEDVLTALDRYPASLRDEIMQYAPKGLDTEHGKGSWDEYVTGRYRETKVRDTRLLGGGKPAVGLSGINSGGRMGDVATKWKVDEEEMGGIQATVGAASSPTLDNKPINNEMRGEFRRSVSSKPRREGSADFGVAPTTLDDDDDDFVAGHSLKRFDNDEDDDGDDEEGWLSQSSTFSAMSERRPLGVNGFDDVFDPQVRKETTKEGLKDPFADDDFGPFTAPTASSSSIPSNSDDPFPSFSSSFTDEMALEGMDNLDDSAFDDNFGDFGDFGEFQTGGTASDSSEPPSLNHPTVDVRGDGEESLDGELTPTAGSWISDLSASEGSLGSISSSIDSISSPEGVNAGLDLTGTGVETSESTEQSAREAKH</sequence>
<dbReference type="GO" id="GO:0005829">
    <property type="term" value="C:cytosol"/>
    <property type="evidence" value="ECO:0007669"/>
    <property type="project" value="TreeGrafter"/>
</dbReference>
<organism evidence="4 5">
    <name type="scientific">Lentinula edodes</name>
    <name type="common">Shiitake mushroom</name>
    <name type="synonym">Lentinus edodes</name>
    <dbReference type="NCBI Taxonomy" id="5353"/>
    <lineage>
        <taxon>Eukaryota</taxon>
        <taxon>Fungi</taxon>
        <taxon>Dikarya</taxon>
        <taxon>Basidiomycota</taxon>
        <taxon>Agaricomycotina</taxon>
        <taxon>Agaricomycetes</taxon>
        <taxon>Agaricomycetidae</taxon>
        <taxon>Agaricales</taxon>
        <taxon>Marasmiineae</taxon>
        <taxon>Omphalotaceae</taxon>
        <taxon>Lentinula</taxon>
    </lineage>
</organism>
<dbReference type="InterPro" id="IPR007587">
    <property type="entry name" value="SAPS"/>
</dbReference>
<name>A0A1Q3EPN5_LENED</name>
<feature type="compositionally biased region" description="Low complexity" evidence="3">
    <location>
        <begin position="1121"/>
        <end position="1132"/>
    </location>
</feature>
<evidence type="ECO:0000313" key="4">
    <source>
        <dbReference type="EMBL" id="GAW09163.1"/>
    </source>
</evidence>
<reference evidence="4 5" key="2">
    <citation type="submission" date="2017-02" db="EMBL/GenBank/DDBJ databases">
        <title>A genome survey and senescence transcriptome analysis in Lentinula edodes.</title>
        <authorList>
            <person name="Sakamoto Y."/>
            <person name="Nakade K."/>
            <person name="Sato S."/>
            <person name="Yoshida Y."/>
            <person name="Miyazaki K."/>
            <person name="Natsume S."/>
            <person name="Konno N."/>
        </authorList>
    </citation>
    <scope>NUCLEOTIDE SEQUENCE [LARGE SCALE GENOMIC DNA]</scope>
    <source>
        <strain evidence="4 5">NBRC 111202</strain>
    </source>
</reference>
<feature type="compositionally biased region" description="Polar residues" evidence="3">
    <location>
        <begin position="599"/>
        <end position="610"/>
    </location>
</feature>
<dbReference type="Proteomes" id="UP000188533">
    <property type="component" value="Unassembled WGS sequence"/>
</dbReference>
<keyword evidence="2" id="KW-0131">Cell cycle</keyword>
<dbReference type="Pfam" id="PF04499">
    <property type="entry name" value="SAPS"/>
    <property type="match status" value="1"/>
</dbReference>
<feature type="compositionally biased region" description="Low complexity" evidence="3">
    <location>
        <begin position="990"/>
        <end position="1015"/>
    </location>
</feature>
<dbReference type="GO" id="GO:0019888">
    <property type="term" value="F:protein phosphatase regulator activity"/>
    <property type="evidence" value="ECO:0007669"/>
    <property type="project" value="TreeGrafter"/>
</dbReference>
<feature type="region of interest" description="Disordered" evidence="3">
    <location>
        <begin position="704"/>
        <end position="724"/>
    </location>
</feature>
<evidence type="ECO:0000256" key="2">
    <source>
        <dbReference type="ARBA" id="ARBA00023306"/>
    </source>
</evidence>
<dbReference type="GO" id="GO:0005634">
    <property type="term" value="C:nucleus"/>
    <property type="evidence" value="ECO:0007669"/>
    <property type="project" value="TreeGrafter"/>
</dbReference>
<dbReference type="AlphaFoldDB" id="A0A1Q3EPN5"/>
<accession>A0A1Q3EPN5</accession>
<feature type="compositionally biased region" description="Acidic residues" evidence="3">
    <location>
        <begin position="549"/>
        <end position="565"/>
    </location>
</feature>
<protein>
    <submittedName>
        <fullName evidence="4">SAPS-domain-containing protein</fullName>
    </submittedName>
</protein>